<comment type="caution">
    <text evidence="3">The sequence shown here is derived from an EMBL/GenBank/DDBJ whole genome shotgun (WGS) entry which is preliminary data.</text>
</comment>
<evidence type="ECO:0000313" key="4">
    <source>
        <dbReference type="Proteomes" id="UP000291832"/>
    </source>
</evidence>
<accession>A0A4Q7TUG6</accession>
<dbReference type="GO" id="GO:0015074">
    <property type="term" value="P:DNA integration"/>
    <property type="evidence" value="ECO:0007669"/>
    <property type="project" value="InterPro"/>
</dbReference>
<dbReference type="SUPFAM" id="SSF56349">
    <property type="entry name" value="DNA breaking-rejoining enzymes"/>
    <property type="match status" value="1"/>
</dbReference>
<evidence type="ECO:0000256" key="1">
    <source>
        <dbReference type="ARBA" id="ARBA00023172"/>
    </source>
</evidence>
<dbReference type="EMBL" id="SHKI01000005">
    <property type="protein sequence ID" value="RZT64591.1"/>
    <property type="molecule type" value="Genomic_DNA"/>
</dbReference>
<organism evidence="3 4">
    <name type="scientific">Leucobacter luti</name>
    <dbReference type="NCBI Taxonomy" id="340320"/>
    <lineage>
        <taxon>Bacteria</taxon>
        <taxon>Bacillati</taxon>
        <taxon>Actinomycetota</taxon>
        <taxon>Actinomycetes</taxon>
        <taxon>Micrococcales</taxon>
        <taxon>Microbacteriaceae</taxon>
        <taxon>Leucobacter</taxon>
    </lineage>
</organism>
<keyword evidence="1" id="KW-0233">DNA recombination</keyword>
<dbReference type="AlphaFoldDB" id="A0A4Q7TUG6"/>
<gene>
    <name evidence="3" type="ORF">EV139_2010</name>
</gene>
<reference evidence="3 4" key="1">
    <citation type="journal article" date="2015" name="Stand. Genomic Sci.">
        <title>Genomic Encyclopedia of Bacterial and Archaeal Type Strains, Phase III: the genomes of soil and plant-associated and newly described type strains.</title>
        <authorList>
            <person name="Whitman W.B."/>
            <person name="Woyke T."/>
            <person name="Klenk H.P."/>
            <person name="Zhou Y."/>
            <person name="Lilburn T.G."/>
            <person name="Beck B.J."/>
            <person name="De Vos P."/>
            <person name="Vandamme P."/>
            <person name="Eisen J.A."/>
            <person name="Garrity G."/>
            <person name="Hugenholtz P."/>
            <person name="Kyrpides N.C."/>
        </authorList>
    </citation>
    <scope>NUCLEOTIDE SEQUENCE [LARGE SCALE GENOMIC DNA]</scope>
    <source>
        <strain evidence="3 4">RF6</strain>
    </source>
</reference>
<dbReference type="Gene3D" id="1.10.443.10">
    <property type="entry name" value="Intergrase catalytic core"/>
    <property type="match status" value="1"/>
</dbReference>
<evidence type="ECO:0000313" key="3">
    <source>
        <dbReference type="EMBL" id="RZT64591.1"/>
    </source>
</evidence>
<sequence length="427" mass="46915">MPAKSAKKAPAAKSRLAEGEHSIDRANVRVVGDKKLLDWRIRLHGDAEPVARRTQMPKGSSNAEVKAKAKSTAEEMLRSGGKKADWKPSSSLGEFAREVVTADIDKAGVAARTKDQYRGALRLLIGDCERHGHARALGRRTIAAAVKYDVLEDCLLEIAELHGAEIARQSRTVLSGYVMKALKRRNLIQGNPIRGERLDLKANARPHDGRTGGVALSEADYRRVVEHLLAIDPAEGVEKPKRGRWTLADRIAQRRNAIDLTLLQAATGLRVNEARQVWRDLMLDDADGLRVNVVKEIAKGGTPRVAYVLNEDIAVRVRERLSQPGVGSDPLVGSPYAESAVWDLSNLTSVNRSLYLELAEDLKIAAFEKERSHIWRATLNTLLKGTVPDVMLEAQFGHTADVNRSHYTDTAMPLSVAEAAIQRLAQA</sequence>
<keyword evidence="4" id="KW-1185">Reference proteome</keyword>
<dbReference type="GO" id="GO:0006310">
    <property type="term" value="P:DNA recombination"/>
    <property type="evidence" value="ECO:0007669"/>
    <property type="project" value="UniProtKB-KW"/>
</dbReference>
<name>A0A4Q7TUG6_9MICO</name>
<feature type="region of interest" description="Disordered" evidence="2">
    <location>
        <begin position="1"/>
        <end position="21"/>
    </location>
</feature>
<dbReference type="InterPro" id="IPR013762">
    <property type="entry name" value="Integrase-like_cat_sf"/>
</dbReference>
<dbReference type="GO" id="GO:0003677">
    <property type="term" value="F:DNA binding"/>
    <property type="evidence" value="ECO:0007669"/>
    <property type="project" value="InterPro"/>
</dbReference>
<protein>
    <recommendedName>
        <fullName evidence="5">Phage integrase family protein</fullName>
    </recommendedName>
</protein>
<dbReference type="InterPro" id="IPR011010">
    <property type="entry name" value="DNA_brk_join_enz"/>
</dbReference>
<proteinExistence type="predicted"/>
<feature type="compositionally biased region" description="Low complexity" evidence="2">
    <location>
        <begin position="1"/>
        <end position="14"/>
    </location>
</feature>
<evidence type="ECO:0000256" key="2">
    <source>
        <dbReference type="SAM" id="MobiDB-lite"/>
    </source>
</evidence>
<dbReference type="Proteomes" id="UP000291832">
    <property type="component" value="Unassembled WGS sequence"/>
</dbReference>
<evidence type="ECO:0008006" key="5">
    <source>
        <dbReference type="Google" id="ProtNLM"/>
    </source>
</evidence>